<evidence type="ECO:0000256" key="2">
    <source>
        <dbReference type="PIRSR" id="PIRSR639383-1"/>
    </source>
</evidence>
<reference evidence="6" key="1">
    <citation type="journal article" date="2020" name="mSystems">
        <title>Genome- and Community-Level Interaction Insights into Carbon Utilization and Element Cycling Functions of Hydrothermarchaeota in Hydrothermal Sediment.</title>
        <authorList>
            <person name="Zhou Z."/>
            <person name="Liu Y."/>
            <person name="Xu W."/>
            <person name="Pan J."/>
            <person name="Luo Z.H."/>
            <person name="Li M."/>
        </authorList>
    </citation>
    <scope>NUCLEOTIDE SEQUENCE [LARGE SCALE GENOMIC DNA]</scope>
    <source>
        <strain evidence="6">HyVt-102</strain>
    </source>
</reference>
<feature type="binding site" evidence="3">
    <location>
        <position position="121"/>
    </location>
    <ligand>
        <name>substrate</name>
    </ligand>
</feature>
<feature type="domain" description="HIT" evidence="5">
    <location>
        <begin position="22"/>
        <end position="132"/>
    </location>
</feature>
<dbReference type="InterPro" id="IPR039383">
    <property type="entry name" value="FHIT"/>
</dbReference>
<dbReference type="InterPro" id="IPR052908">
    <property type="entry name" value="AP-4-A_phosphorylase"/>
</dbReference>
<dbReference type="PANTHER" id="PTHR42997:SF1">
    <property type="entry name" value="AP-4-A PHOSPHORYLASE"/>
    <property type="match status" value="1"/>
</dbReference>
<feature type="short sequence motif" description="Histidine triad motif" evidence="4">
    <location>
        <begin position="117"/>
        <end position="121"/>
    </location>
</feature>
<proteinExistence type="predicted"/>
<evidence type="ECO:0000256" key="3">
    <source>
        <dbReference type="PIRSR" id="PIRSR639383-2"/>
    </source>
</evidence>
<dbReference type="InterPro" id="IPR011146">
    <property type="entry name" value="HIT-like"/>
</dbReference>
<evidence type="ECO:0000259" key="5">
    <source>
        <dbReference type="PROSITE" id="PS51084"/>
    </source>
</evidence>
<gene>
    <name evidence="6" type="ORF">ENF18_05680</name>
</gene>
<dbReference type="InterPro" id="IPR036265">
    <property type="entry name" value="HIT-like_sf"/>
</dbReference>
<dbReference type="PROSITE" id="PS51084">
    <property type="entry name" value="HIT_2"/>
    <property type="match status" value="1"/>
</dbReference>
<dbReference type="PANTHER" id="PTHR42997">
    <property type="entry name" value="HIT FAMILY HYDROLASE"/>
    <property type="match status" value="1"/>
</dbReference>
<dbReference type="Gene3D" id="3.30.428.10">
    <property type="entry name" value="HIT-like"/>
    <property type="match status" value="1"/>
</dbReference>
<protein>
    <submittedName>
        <fullName evidence="6">HIT domain-containing protein</fullName>
    </submittedName>
</protein>
<feature type="binding site" evidence="3">
    <location>
        <position position="49"/>
    </location>
    <ligand>
        <name>substrate</name>
    </ligand>
</feature>
<evidence type="ECO:0000313" key="6">
    <source>
        <dbReference type="EMBL" id="HDI83263.1"/>
    </source>
</evidence>
<dbReference type="GO" id="GO:0000166">
    <property type="term" value="F:nucleotide binding"/>
    <property type="evidence" value="ECO:0007669"/>
    <property type="project" value="UniProtKB-KW"/>
</dbReference>
<dbReference type="GO" id="GO:0003824">
    <property type="term" value="F:catalytic activity"/>
    <property type="evidence" value="ECO:0007669"/>
    <property type="project" value="InterPro"/>
</dbReference>
<name>A0A7C0ZHU8_UNCW3</name>
<comment type="caution">
    <text evidence="6">The sequence shown here is derived from an EMBL/GenBank/DDBJ whole genome shotgun (WGS) entry which is preliminary data.</text>
</comment>
<accession>A0A7C0ZHU8</accession>
<dbReference type="CDD" id="cd01275">
    <property type="entry name" value="FHIT"/>
    <property type="match status" value="1"/>
</dbReference>
<organism evidence="6">
    <name type="scientific">candidate division WOR-3 bacterium</name>
    <dbReference type="NCBI Taxonomy" id="2052148"/>
    <lineage>
        <taxon>Bacteria</taxon>
        <taxon>Bacteria division WOR-3</taxon>
    </lineage>
</organism>
<dbReference type="AlphaFoldDB" id="A0A7C0ZHU8"/>
<evidence type="ECO:0000256" key="1">
    <source>
        <dbReference type="ARBA" id="ARBA00022741"/>
    </source>
</evidence>
<dbReference type="SUPFAM" id="SSF54197">
    <property type="entry name" value="HIT-like"/>
    <property type="match status" value="1"/>
</dbReference>
<dbReference type="Proteomes" id="UP000885847">
    <property type="component" value="Unassembled WGS sequence"/>
</dbReference>
<feature type="active site" description="Tele-AMP-histidine intermediate" evidence="2">
    <location>
        <position position="119"/>
    </location>
</feature>
<dbReference type="Pfam" id="PF01230">
    <property type="entry name" value="HIT"/>
    <property type="match status" value="1"/>
</dbReference>
<keyword evidence="1" id="KW-0547">Nucleotide-binding</keyword>
<dbReference type="EMBL" id="DQWE01000272">
    <property type="protein sequence ID" value="HDI83263.1"/>
    <property type="molecule type" value="Genomic_DNA"/>
</dbReference>
<sequence>MDRLWAPWRHGYVVNPEGEGCIFCMKPAEQKDDENFLLYRGKKVFVLMNIYPYNNGHLMVAPYRHTGDINELDSDELLEMMEVVQKCIRILKEKMHPDGFNIGINLGRVAGAGFEDHIHIHIVPRWNGDTNFMPVLADTKVIPISLKEAYNLLKDGFD</sequence>
<evidence type="ECO:0000256" key="4">
    <source>
        <dbReference type="PROSITE-ProRule" id="PRU00464"/>
    </source>
</evidence>